<proteinExistence type="predicted"/>
<feature type="transmembrane region" description="Helical" evidence="1">
    <location>
        <begin position="20"/>
        <end position="38"/>
    </location>
</feature>
<dbReference type="Proteomes" id="UP001595798">
    <property type="component" value="Unassembled WGS sequence"/>
</dbReference>
<evidence type="ECO:0000313" key="3">
    <source>
        <dbReference type="Proteomes" id="UP001595798"/>
    </source>
</evidence>
<dbReference type="InterPro" id="IPR006311">
    <property type="entry name" value="TAT_signal"/>
</dbReference>
<keyword evidence="1" id="KW-0472">Membrane</keyword>
<evidence type="ECO:0000256" key="1">
    <source>
        <dbReference type="SAM" id="Phobius"/>
    </source>
</evidence>
<evidence type="ECO:0000313" key="2">
    <source>
        <dbReference type="EMBL" id="MFC4258226.1"/>
    </source>
</evidence>
<protein>
    <submittedName>
        <fullName evidence="2">Uncharacterized protein</fullName>
    </submittedName>
</protein>
<dbReference type="RefSeq" id="WP_379885617.1">
    <property type="nucleotide sequence ID" value="NZ_JBHSDI010000007.1"/>
</dbReference>
<organism evidence="2 3">
    <name type="scientific">Marinobacter lacisalsi</name>
    <dbReference type="NCBI Taxonomy" id="475979"/>
    <lineage>
        <taxon>Bacteria</taxon>
        <taxon>Pseudomonadati</taxon>
        <taxon>Pseudomonadota</taxon>
        <taxon>Gammaproteobacteria</taxon>
        <taxon>Pseudomonadales</taxon>
        <taxon>Marinobacteraceae</taxon>
        <taxon>Marinobacter</taxon>
    </lineage>
</organism>
<gene>
    <name evidence="2" type="ORF">ACFOZ5_04165</name>
</gene>
<accession>A0ABV8QCY7</accession>
<keyword evidence="3" id="KW-1185">Reference proteome</keyword>
<keyword evidence="1" id="KW-0812">Transmembrane</keyword>
<name>A0ABV8QCY7_9GAMM</name>
<keyword evidence="1" id="KW-1133">Transmembrane helix</keyword>
<dbReference type="PROSITE" id="PS51318">
    <property type="entry name" value="TAT"/>
    <property type="match status" value="1"/>
</dbReference>
<reference evidence="3" key="1">
    <citation type="journal article" date="2019" name="Int. J. Syst. Evol. Microbiol.">
        <title>The Global Catalogue of Microorganisms (GCM) 10K type strain sequencing project: providing services to taxonomists for standard genome sequencing and annotation.</title>
        <authorList>
            <consortium name="The Broad Institute Genomics Platform"/>
            <consortium name="The Broad Institute Genome Sequencing Center for Infectious Disease"/>
            <person name="Wu L."/>
            <person name="Ma J."/>
        </authorList>
    </citation>
    <scope>NUCLEOTIDE SEQUENCE [LARGE SCALE GENOMIC DNA]</scope>
    <source>
        <strain evidence="3">CECT 7297</strain>
    </source>
</reference>
<comment type="caution">
    <text evidence="2">The sequence shown here is derived from an EMBL/GenBank/DDBJ whole genome shotgun (WGS) entry which is preliminary data.</text>
</comment>
<sequence length="311" mass="33377">MKREREAQHPPLNPGRRRVLVGSGVLGAAAAVAPGLLVPGRAFADLDSGDVQWTAEQLKAALEALRDDTFFGLVAFAVPGDDPYSQQQGVSTPIPGGIGTRADLYLVGGIDRVVPLPPRFMNQLLAGIGAYLDAAPLAIPDDAAATLGENGEWILENLDASLSQYLEEEVPNSIMLSLLLNLVANQVIEQPGTGPFIAPFSNLTWEQKGRVMAALDGEGSWLKNALQWTIADRDFREAAPGVLQTFVSFVIRIASFASYNEFAVFDPENLTVSQRPLGWVLSGYEPDAPPLPDGGDDFIGYYQGRRSADNA</sequence>
<dbReference type="EMBL" id="JBHSDI010000007">
    <property type="protein sequence ID" value="MFC4258226.1"/>
    <property type="molecule type" value="Genomic_DNA"/>
</dbReference>